<sequence length="201" mass="22982">MTAIRPSGPIKQLVIGQRQGFESENVRSYVPIDPETQFFTNAEADNATKRLFGLVSCTNSAYDWLVHKRLAKYDRDLVMLQLTTVMGRMSTRQFWLFHCLTMLTLFFTVSRTDANRRMTIALFKVGVDHQTVCSQRRRDIAKNRPIRNKLQSNQMMIMMLKLVILLNPAVCNLAPPQLVNCTYHRQVGGAIIYISSTGAEH</sequence>
<keyword evidence="5" id="KW-1185">Reference proteome</keyword>
<dbReference type="Proteomes" id="UP000054826">
    <property type="component" value="Unassembled WGS sequence"/>
</dbReference>
<dbReference type="Proteomes" id="UP000054632">
    <property type="component" value="Unassembled WGS sequence"/>
</dbReference>
<comment type="caution">
    <text evidence="2">The sequence shown here is derived from an EMBL/GenBank/DDBJ whole genome shotgun (WGS) entry which is preliminary data.</text>
</comment>
<evidence type="ECO:0000313" key="2">
    <source>
        <dbReference type="EMBL" id="KRZ20932.1"/>
    </source>
</evidence>
<accession>A0A0V1IEH2</accession>
<dbReference type="AlphaFoldDB" id="A0A0V1IEH2"/>
<proteinExistence type="predicted"/>
<name>A0A0V1IEH2_TRIPS</name>
<organism evidence="2 5">
    <name type="scientific">Trichinella pseudospiralis</name>
    <name type="common">Parasitic roundworm</name>
    <dbReference type="NCBI Taxonomy" id="6337"/>
    <lineage>
        <taxon>Eukaryota</taxon>
        <taxon>Metazoa</taxon>
        <taxon>Ecdysozoa</taxon>
        <taxon>Nematoda</taxon>
        <taxon>Enoplea</taxon>
        <taxon>Dorylaimia</taxon>
        <taxon>Trichinellida</taxon>
        <taxon>Trichinellidae</taxon>
        <taxon>Trichinella</taxon>
    </lineage>
</organism>
<protein>
    <submittedName>
        <fullName evidence="2">Uncharacterized protein</fullName>
    </submittedName>
</protein>
<dbReference type="EMBL" id="JYDR01000154">
    <property type="protein sequence ID" value="KRY66880.1"/>
    <property type="molecule type" value="Genomic_DNA"/>
</dbReference>
<reference evidence="4 5" key="1">
    <citation type="submission" date="2015-01" db="EMBL/GenBank/DDBJ databases">
        <title>Evolution of Trichinella species and genotypes.</title>
        <authorList>
            <person name="Korhonen P.K."/>
            <person name="Edoardo P."/>
            <person name="Giuseppe L.R."/>
            <person name="Gasser R.B."/>
        </authorList>
    </citation>
    <scope>NUCLEOTIDE SEQUENCE [LARGE SCALE GENOMIC DNA]</scope>
    <source>
        <strain evidence="1">ISS13</strain>
        <strain evidence="3">ISS176</strain>
        <strain evidence="2">ISS588</strain>
    </source>
</reference>
<evidence type="ECO:0000313" key="1">
    <source>
        <dbReference type="EMBL" id="KRY66880.1"/>
    </source>
</evidence>
<evidence type="ECO:0000313" key="5">
    <source>
        <dbReference type="Proteomes" id="UP000054805"/>
    </source>
</evidence>
<dbReference type="EMBL" id="JYDS01000223">
    <property type="protein sequence ID" value="KRZ20932.1"/>
    <property type="molecule type" value="Genomic_DNA"/>
</dbReference>
<dbReference type="EMBL" id="JYDV01000101">
    <property type="protein sequence ID" value="KRZ33847.1"/>
    <property type="molecule type" value="Genomic_DNA"/>
</dbReference>
<dbReference type="Proteomes" id="UP000054805">
    <property type="component" value="Unassembled WGS sequence"/>
</dbReference>
<evidence type="ECO:0000313" key="4">
    <source>
        <dbReference type="Proteomes" id="UP000054632"/>
    </source>
</evidence>
<gene>
    <name evidence="1" type="ORF">T4A_2811</name>
    <name evidence="2" type="ORF">T4B_12194</name>
    <name evidence="3" type="ORF">T4C_9221</name>
</gene>
<evidence type="ECO:0000313" key="3">
    <source>
        <dbReference type="EMBL" id="KRZ33847.1"/>
    </source>
</evidence>